<keyword evidence="11" id="KW-0456">Lyase</keyword>
<gene>
    <name evidence="11" type="ORF">CCALI_01951</name>
</gene>
<dbReference type="InterPro" id="IPR003651">
    <property type="entry name" value="Endonuclease3_FeS-loop_motif"/>
</dbReference>
<dbReference type="GO" id="GO:0140078">
    <property type="term" value="F:class I DNA-(apurinic or apyrimidinic site) endonuclease activity"/>
    <property type="evidence" value="ECO:0007669"/>
    <property type="project" value="UniProtKB-EC"/>
</dbReference>
<dbReference type="PROSITE" id="PS00764">
    <property type="entry name" value="ENDONUCLEASE_III_1"/>
    <property type="match status" value="1"/>
</dbReference>
<keyword evidence="11" id="KW-0255">Endonuclease</keyword>
<dbReference type="Gene3D" id="1.10.340.30">
    <property type="entry name" value="Hypothetical protein, domain 2"/>
    <property type="match status" value="1"/>
</dbReference>
<comment type="similarity">
    <text evidence="2">Belongs to the Nth/MutY family.</text>
</comment>
<keyword evidence="6" id="KW-0408">Iron</keyword>
<dbReference type="InterPro" id="IPR003265">
    <property type="entry name" value="HhH-GPD_domain"/>
</dbReference>
<name>S0EVF7_CHTCT</name>
<keyword evidence="4" id="KW-0227">DNA damage</keyword>
<keyword evidence="12" id="KW-1185">Reference proteome</keyword>
<dbReference type="AlphaFoldDB" id="S0EVF7"/>
<dbReference type="SMART" id="SM00478">
    <property type="entry name" value="ENDO3c"/>
    <property type="match status" value="1"/>
</dbReference>
<dbReference type="PATRIC" id="fig|1303518.3.peg.2007"/>
<evidence type="ECO:0000256" key="6">
    <source>
        <dbReference type="ARBA" id="ARBA00023004"/>
    </source>
</evidence>
<dbReference type="CDD" id="cd00056">
    <property type="entry name" value="ENDO3c"/>
    <property type="match status" value="1"/>
</dbReference>
<keyword evidence="11" id="KW-0540">Nuclease</keyword>
<dbReference type="Pfam" id="PF00730">
    <property type="entry name" value="HhH-GPD"/>
    <property type="match status" value="1"/>
</dbReference>
<feature type="domain" description="HhH-GPD" evidence="10">
    <location>
        <begin position="46"/>
        <end position="203"/>
    </location>
</feature>
<dbReference type="EC" id="4.2.99.18" evidence="11"/>
<keyword evidence="8" id="KW-0234">DNA repair</keyword>
<keyword evidence="7" id="KW-0411">Iron-sulfur</keyword>
<keyword evidence="5" id="KW-0378">Hydrolase</keyword>
<keyword evidence="9" id="KW-0326">Glycosidase</keyword>
<dbReference type="InterPro" id="IPR023170">
    <property type="entry name" value="HhH_base_excis_C"/>
</dbReference>
<sequence length="243" mass="27486">MEAQKNPLTSTETRIREIVRRLEACYGVPEWQPRMSPLDELISCILSQHTSDANSFRAFGQLKERFCSWEAVEQAPTKELADTIRSGGLADSKAARIQAVLRTIREKVGAYDLDFLRQMPDDEARRWLMALPGVGPKTAAIVLCFALGRPVIPVDTHVFRVAWRLGLIEKRVGESKAHDLLQALVPPELIYRFHVALIEHGRRVCKALRPRCEVCPLTDLCVYYQENSVSMSNRGEKRKDAAS</sequence>
<evidence type="ECO:0000256" key="2">
    <source>
        <dbReference type="ARBA" id="ARBA00008343"/>
    </source>
</evidence>
<dbReference type="eggNOG" id="COG0177">
    <property type="taxonomic scope" value="Bacteria"/>
</dbReference>
<evidence type="ECO:0000256" key="3">
    <source>
        <dbReference type="ARBA" id="ARBA00022723"/>
    </source>
</evidence>
<evidence type="ECO:0000256" key="8">
    <source>
        <dbReference type="ARBA" id="ARBA00023204"/>
    </source>
</evidence>
<dbReference type="OrthoDB" id="9802365at2"/>
<proteinExistence type="inferred from homology"/>
<dbReference type="GO" id="GO:0051539">
    <property type="term" value="F:4 iron, 4 sulfur cluster binding"/>
    <property type="evidence" value="ECO:0007669"/>
    <property type="project" value="InterPro"/>
</dbReference>
<dbReference type="PANTHER" id="PTHR47203:SF1">
    <property type="entry name" value="HYPOTHETICAL BASE EXCISION DNA REPAIR PROTEIN (EUROFUNG)"/>
    <property type="match status" value="1"/>
</dbReference>
<protein>
    <submittedName>
        <fullName evidence="11">Predicted EndoIII-related endonuclease</fullName>
        <ecNumber evidence="11">4.2.99.18</ecNumber>
    </submittedName>
</protein>
<dbReference type="GO" id="GO:0016798">
    <property type="term" value="F:hydrolase activity, acting on glycosyl bonds"/>
    <property type="evidence" value="ECO:0007669"/>
    <property type="project" value="UniProtKB-KW"/>
</dbReference>
<dbReference type="SMART" id="SM00525">
    <property type="entry name" value="FES"/>
    <property type="match status" value="1"/>
</dbReference>
<dbReference type="EMBL" id="HF951689">
    <property type="protein sequence ID" value="CCW35758.1"/>
    <property type="molecule type" value="Genomic_DNA"/>
</dbReference>
<keyword evidence="3" id="KW-0479">Metal-binding</keyword>
<comment type="cofactor">
    <cofactor evidence="1">
        <name>[4Fe-4S] cluster</name>
        <dbReference type="ChEBI" id="CHEBI:49883"/>
    </cofactor>
</comment>
<dbReference type="GO" id="GO:0046872">
    <property type="term" value="F:metal ion binding"/>
    <property type="evidence" value="ECO:0007669"/>
    <property type="project" value="UniProtKB-KW"/>
</dbReference>
<evidence type="ECO:0000313" key="11">
    <source>
        <dbReference type="EMBL" id="CCW35758.1"/>
    </source>
</evidence>
<evidence type="ECO:0000256" key="7">
    <source>
        <dbReference type="ARBA" id="ARBA00023014"/>
    </source>
</evidence>
<evidence type="ECO:0000313" key="12">
    <source>
        <dbReference type="Proteomes" id="UP000014227"/>
    </source>
</evidence>
<dbReference type="InterPro" id="IPR011257">
    <property type="entry name" value="DNA_glycosylase"/>
</dbReference>
<dbReference type="GO" id="GO:0006284">
    <property type="term" value="P:base-excision repair"/>
    <property type="evidence" value="ECO:0007669"/>
    <property type="project" value="InterPro"/>
</dbReference>
<dbReference type="Pfam" id="PF10576">
    <property type="entry name" value="EndIII_4Fe-2S"/>
    <property type="match status" value="1"/>
</dbReference>
<evidence type="ECO:0000256" key="4">
    <source>
        <dbReference type="ARBA" id="ARBA00022763"/>
    </source>
</evidence>
<dbReference type="Proteomes" id="UP000014227">
    <property type="component" value="Chromosome I"/>
</dbReference>
<dbReference type="PIRSF" id="PIRSF001435">
    <property type="entry name" value="Nth"/>
    <property type="match status" value="1"/>
</dbReference>
<accession>S0EVF7</accession>
<dbReference type="Gene3D" id="1.10.1670.10">
    <property type="entry name" value="Helix-hairpin-Helix base-excision DNA repair enzymes (C-terminal)"/>
    <property type="match status" value="1"/>
</dbReference>
<dbReference type="InParanoid" id="S0EVF7"/>
<dbReference type="HOGENOM" id="CLU_012862_3_4_0"/>
<organism evidence="11 12">
    <name type="scientific">Chthonomonas calidirosea (strain DSM 23976 / ICMP 18418 / T49)</name>
    <dbReference type="NCBI Taxonomy" id="1303518"/>
    <lineage>
        <taxon>Bacteria</taxon>
        <taxon>Bacillati</taxon>
        <taxon>Armatimonadota</taxon>
        <taxon>Chthonomonadia</taxon>
        <taxon>Chthonomonadales</taxon>
        <taxon>Chthonomonadaceae</taxon>
        <taxon>Chthonomonas</taxon>
    </lineage>
</organism>
<evidence type="ECO:0000259" key="10">
    <source>
        <dbReference type="SMART" id="SM00478"/>
    </source>
</evidence>
<evidence type="ECO:0000256" key="1">
    <source>
        <dbReference type="ARBA" id="ARBA00001966"/>
    </source>
</evidence>
<dbReference type="InterPro" id="IPR004035">
    <property type="entry name" value="Endouclease-III_FeS-bd_BS"/>
</dbReference>
<dbReference type="FunCoup" id="S0EVF7">
    <property type="interactions" value="376"/>
</dbReference>
<evidence type="ECO:0000256" key="9">
    <source>
        <dbReference type="ARBA" id="ARBA00023295"/>
    </source>
</evidence>
<dbReference type="RefSeq" id="WP_016483283.1">
    <property type="nucleotide sequence ID" value="NC_021487.1"/>
</dbReference>
<dbReference type="KEGG" id="ccz:CCALI_01951"/>
<reference evidence="12" key="1">
    <citation type="submission" date="2013-03" db="EMBL/GenBank/DDBJ databases">
        <title>Genome sequence of Chthonomonas calidirosea, the first sequenced genome from the Armatimonadetes phylum (formally candidate division OP10).</title>
        <authorList>
            <person name="Lee K.C.Y."/>
            <person name="Morgan X.C."/>
            <person name="Dunfield P.F."/>
            <person name="Tamas I."/>
            <person name="Houghton K.M."/>
            <person name="Vyssotski M."/>
            <person name="Ryan J.L.J."/>
            <person name="Lagutin K."/>
            <person name="McDonald I.R."/>
            <person name="Stott M.B."/>
        </authorList>
    </citation>
    <scope>NUCLEOTIDE SEQUENCE [LARGE SCALE GENOMIC DNA]</scope>
    <source>
        <strain evidence="12">DSM 23976 / ICMP 18418 / T49</strain>
    </source>
</reference>
<dbReference type="SUPFAM" id="SSF48150">
    <property type="entry name" value="DNA-glycosylase"/>
    <property type="match status" value="1"/>
</dbReference>
<dbReference type="PANTHER" id="PTHR47203">
    <property type="match status" value="1"/>
</dbReference>
<dbReference type="STRING" id="454171.CP488_02143"/>
<evidence type="ECO:0000256" key="5">
    <source>
        <dbReference type="ARBA" id="ARBA00022801"/>
    </source>
</evidence>